<comment type="caution">
    <text evidence="1">The sequence shown here is derived from an EMBL/GenBank/DDBJ whole genome shotgun (WGS) entry which is preliminary data.</text>
</comment>
<gene>
    <name evidence="1" type="ORF">GCM10017586_16980</name>
</gene>
<proteinExistence type="predicted"/>
<protein>
    <submittedName>
        <fullName evidence="1">Uncharacterized protein</fullName>
    </submittedName>
</protein>
<sequence length="180" mass="19376">MIEEHPVTGTLPERRPRDRVFFVAASRAAATSVARRHWPCPRPGWHNARVPTPPPIGPLAHMALAELAIALQSPGSGDVERWVLRHAGHGRRREVQIVTALAVTAGDRRAATAATPPDQVWRPEVTAHASSAELLVARMIAAYLNDDPATVTALALAWAGWDPPARASALRVFVRLLAAG</sequence>
<dbReference type="EMBL" id="BSEO01000010">
    <property type="protein sequence ID" value="GLJ80015.1"/>
    <property type="molecule type" value="Genomic_DNA"/>
</dbReference>
<reference evidence="1" key="2">
    <citation type="submission" date="2023-01" db="EMBL/GenBank/DDBJ databases">
        <authorList>
            <person name="Sun Q."/>
            <person name="Evtushenko L."/>
        </authorList>
    </citation>
    <scope>NUCLEOTIDE SEQUENCE</scope>
    <source>
        <strain evidence="1">VKM Ac-1447</strain>
    </source>
</reference>
<accession>A0A9W6HGD9</accession>
<evidence type="ECO:0000313" key="2">
    <source>
        <dbReference type="Proteomes" id="UP001142317"/>
    </source>
</evidence>
<reference evidence="1" key="1">
    <citation type="journal article" date="2014" name="Int. J. Syst. Evol. Microbiol.">
        <title>Complete genome sequence of Corynebacterium casei LMG S-19264T (=DSM 44701T), isolated from a smear-ripened cheese.</title>
        <authorList>
            <consortium name="US DOE Joint Genome Institute (JGI-PGF)"/>
            <person name="Walter F."/>
            <person name="Albersmeier A."/>
            <person name="Kalinowski J."/>
            <person name="Ruckert C."/>
        </authorList>
    </citation>
    <scope>NUCLEOTIDE SEQUENCE</scope>
    <source>
        <strain evidence="1">VKM Ac-1447</strain>
    </source>
</reference>
<organism evidence="1 2">
    <name type="scientific">Microbacterium imperiale</name>
    <dbReference type="NCBI Taxonomy" id="33884"/>
    <lineage>
        <taxon>Bacteria</taxon>
        <taxon>Bacillati</taxon>
        <taxon>Actinomycetota</taxon>
        <taxon>Actinomycetes</taxon>
        <taxon>Micrococcales</taxon>
        <taxon>Microbacteriaceae</taxon>
        <taxon>Microbacterium</taxon>
    </lineage>
</organism>
<dbReference type="AlphaFoldDB" id="A0A9W6HGD9"/>
<evidence type="ECO:0000313" key="1">
    <source>
        <dbReference type="EMBL" id="GLJ80015.1"/>
    </source>
</evidence>
<dbReference type="Proteomes" id="UP001142317">
    <property type="component" value="Unassembled WGS sequence"/>
</dbReference>
<name>A0A9W6HGD9_9MICO</name>
<keyword evidence="2" id="KW-1185">Reference proteome</keyword>